<gene>
    <name evidence="2" type="ORF">SAMN04490369_10539</name>
</gene>
<protein>
    <submittedName>
        <fullName evidence="2">Putative spermidine/putrescine transport system substrate-binding protein</fullName>
    </submittedName>
</protein>
<dbReference type="PANTHER" id="PTHR30222">
    <property type="entry name" value="SPERMIDINE/PUTRESCINE-BINDING PERIPLASMIC PROTEIN"/>
    <property type="match status" value="1"/>
</dbReference>
<dbReference type="SUPFAM" id="SSF53850">
    <property type="entry name" value="Periplasmic binding protein-like II"/>
    <property type="match status" value="1"/>
</dbReference>
<accession>A0A1H8MQ17</accession>
<reference evidence="2 3" key="1">
    <citation type="submission" date="2016-10" db="EMBL/GenBank/DDBJ databases">
        <authorList>
            <person name="de Groot N.N."/>
        </authorList>
    </citation>
    <scope>NUCLEOTIDE SEQUENCE [LARGE SCALE GENOMIC DNA]</scope>
    <source>
        <strain evidence="2 3">558</strain>
    </source>
</reference>
<sequence>MHEAASPKPLAMPYVQRGPVTLRVLGTSVTLLEIIRKRAREDLGLRLTFEVLDGVAAQQAGVLTPDSFDIYDQWFHNVDFVWPANAIQPIQVDRIKHWDMINDLPKTGRLTPHAPLGAGSNPVKLLYVQPDGSYGSRPSGHITMLPVSHNVDSFGYRTDMLPKGLDINKESWSWLLDKRWKGMVSLQNDSAIGAIDAALAAKAAGLVEFDNLGNLSLAEIDSLIDCLINLKRQQHFRAFWSNQDQASSDMVRGRVGIESLWSPAMTDLKKRNIKVHMAAPTEGYRAWYGGMSISRHVKGRTLDAAYDYLNWWISGWPGAVMARQGYYISTPELTRPHLSAAEWDFWYGGKPAAKNLPGPDDTSDLIHRGEIRDGGDYQTRMSRIAVWNTVMDEHNYLVRRWNDFMSA</sequence>
<evidence type="ECO:0000313" key="3">
    <source>
        <dbReference type="Proteomes" id="UP000199493"/>
    </source>
</evidence>
<organism evidence="2 3">
    <name type="scientific">Vreelandella aquamarina</name>
    <dbReference type="NCBI Taxonomy" id="77097"/>
    <lineage>
        <taxon>Bacteria</taxon>
        <taxon>Pseudomonadati</taxon>
        <taxon>Pseudomonadota</taxon>
        <taxon>Gammaproteobacteria</taxon>
        <taxon>Oceanospirillales</taxon>
        <taxon>Halomonadaceae</taxon>
        <taxon>Vreelandella</taxon>
    </lineage>
</organism>
<dbReference type="Gene3D" id="3.40.190.10">
    <property type="entry name" value="Periplasmic binding protein-like II"/>
    <property type="match status" value="1"/>
</dbReference>
<dbReference type="RefSeq" id="WP_089675822.1">
    <property type="nucleotide sequence ID" value="NZ_FODB01000053.1"/>
</dbReference>
<evidence type="ECO:0000256" key="1">
    <source>
        <dbReference type="ARBA" id="ARBA00022729"/>
    </source>
</evidence>
<dbReference type="EMBL" id="FODB01000053">
    <property type="protein sequence ID" value="SEO19485.1"/>
    <property type="molecule type" value="Genomic_DNA"/>
</dbReference>
<dbReference type="PANTHER" id="PTHR30222:SF17">
    <property type="entry name" value="SPERMIDINE_PUTRESCINE-BINDING PERIPLASMIC PROTEIN"/>
    <property type="match status" value="1"/>
</dbReference>
<name>A0A1H8MQ17_9GAMM</name>
<dbReference type="STRING" id="77097.SAMN04490369_10539"/>
<dbReference type="Pfam" id="PF13416">
    <property type="entry name" value="SBP_bac_8"/>
    <property type="match status" value="1"/>
</dbReference>
<dbReference type="AlphaFoldDB" id="A0A1H8MQ17"/>
<proteinExistence type="predicted"/>
<dbReference type="InterPro" id="IPR006059">
    <property type="entry name" value="SBP"/>
</dbReference>
<keyword evidence="1" id="KW-0732">Signal</keyword>
<evidence type="ECO:0000313" key="2">
    <source>
        <dbReference type="EMBL" id="SEO19485.1"/>
    </source>
</evidence>
<dbReference type="Proteomes" id="UP000199493">
    <property type="component" value="Unassembled WGS sequence"/>
</dbReference>